<keyword evidence="5" id="KW-1185">Reference proteome</keyword>
<evidence type="ECO:0000256" key="1">
    <source>
        <dbReference type="ARBA" id="ARBA00006800"/>
    </source>
</evidence>
<proteinExistence type="inferred from homology"/>
<evidence type="ECO:0000256" key="2">
    <source>
        <dbReference type="ARBA" id="ARBA00018780"/>
    </source>
</evidence>
<feature type="region of interest" description="Disordered" evidence="3">
    <location>
        <begin position="50"/>
        <end position="187"/>
    </location>
</feature>
<gene>
    <name evidence="4" type="ORF">DAPK24_007820</name>
</gene>
<feature type="compositionally biased region" description="Basic and acidic residues" evidence="3">
    <location>
        <begin position="124"/>
        <end position="157"/>
    </location>
</feature>
<accession>A0AAV5QYY6</accession>
<evidence type="ECO:0000256" key="3">
    <source>
        <dbReference type="SAM" id="MobiDB-lite"/>
    </source>
</evidence>
<dbReference type="Proteomes" id="UP001378960">
    <property type="component" value="Unassembled WGS sequence"/>
</dbReference>
<feature type="compositionally biased region" description="Basic and acidic residues" evidence="3">
    <location>
        <begin position="92"/>
        <end position="110"/>
    </location>
</feature>
<evidence type="ECO:0000313" key="4">
    <source>
        <dbReference type="EMBL" id="GMM44207.1"/>
    </source>
</evidence>
<dbReference type="Pfam" id="PF08524">
    <property type="entry name" value="rRNA_processing"/>
    <property type="match status" value="1"/>
</dbReference>
<dbReference type="AlphaFoldDB" id="A0AAV5QYY6"/>
<feature type="region of interest" description="Disordered" evidence="3">
    <location>
        <begin position="1"/>
        <end position="34"/>
    </location>
</feature>
<dbReference type="InterPro" id="IPR013730">
    <property type="entry name" value="Fyv7/TAP26"/>
</dbReference>
<evidence type="ECO:0000313" key="5">
    <source>
        <dbReference type="Proteomes" id="UP001378960"/>
    </source>
</evidence>
<feature type="compositionally biased region" description="Acidic residues" evidence="3">
    <location>
        <begin position="79"/>
        <end position="91"/>
    </location>
</feature>
<sequence length="187" mass="22189">MALTGNRNIRGNKGPRKDTRKYLNGKQGKTDEIRKALTHRARLRKNYFKLLEREGLDVPSKEGSDIVEEHYREERAADDNDNDSENETEENEGPKSEIDIIKEKVKEHKPLTFQERMALKKSRKELDKQRKMESTKKKIQKMKEENYQRQRQTERIRNTKTRKGQPLMGPRINSLLEKIQQDKTNNK</sequence>
<organism evidence="4 5">
    <name type="scientific">Pichia kluyveri</name>
    <name type="common">Yeast</name>
    <dbReference type="NCBI Taxonomy" id="36015"/>
    <lineage>
        <taxon>Eukaryota</taxon>
        <taxon>Fungi</taxon>
        <taxon>Dikarya</taxon>
        <taxon>Ascomycota</taxon>
        <taxon>Saccharomycotina</taxon>
        <taxon>Pichiomycetes</taxon>
        <taxon>Pichiales</taxon>
        <taxon>Pichiaceae</taxon>
        <taxon>Pichia</taxon>
    </lineage>
</organism>
<reference evidence="4 5" key="1">
    <citation type="journal article" date="2023" name="Elife">
        <title>Identification of key yeast species and microbe-microbe interactions impacting larval growth of Drosophila in the wild.</title>
        <authorList>
            <person name="Mure A."/>
            <person name="Sugiura Y."/>
            <person name="Maeda R."/>
            <person name="Honda K."/>
            <person name="Sakurai N."/>
            <person name="Takahashi Y."/>
            <person name="Watada M."/>
            <person name="Katoh T."/>
            <person name="Gotoh A."/>
            <person name="Gotoh Y."/>
            <person name="Taniguchi I."/>
            <person name="Nakamura K."/>
            <person name="Hayashi T."/>
            <person name="Katayama T."/>
            <person name="Uemura T."/>
            <person name="Hattori Y."/>
        </authorList>
    </citation>
    <scope>NUCLEOTIDE SEQUENCE [LARGE SCALE GENOMIC DNA]</scope>
    <source>
        <strain evidence="4 5">PK-24</strain>
    </source>
</reference>
<feature type="compositionally biased region" description="Basic and acidic residues" evidence="3">
    <location>
        <begin position="50"/>
        <end position="78"/>
    </location>
</feature>
<dbReference type="EMBL" id="BTGB01000001">
    <property type="protein sequence ID" value="GMM44207.1"/>
    <property type="molecule type" value="Genomic_DNA"/>
</dbReference>
<name>A0AAV5QYY6_PICKL</name>
<protein>
    <recommendedName>
        <fullName evidence="2">rRNA-processing protein FYV7</fullName>
    </recommendedName>
</protein>
<comment type="similarity">
    <text evidence="1">Belongs to the FYV7 family.</text>
</comment>
<comment type="caution">
    <text evidence="4">The sequence shown here is derived from an EMBL/GenBank/DDBJ whole genome shotgun (WGS) entry which is preliminary data.</text>
</comment>